<dbReference type="PANTHER" id="PTHR23077">
    <property type="entry name" value="AAA-FAMILY ATPASE"/>
    <property type="match status" value="1"/>
</dbReference>
<dbReference type="EMBL" id="BAAAPZ010000002">
    <property type="protein sequence ID" value="GAA2087625.1"/>
    <property type="molecule type" value="Genomic_DNA"/>
</dbReference>
<dbReference type="RefSeq" id="WP_291793859.1">
    <property type="nucleotide sequence ID" value="NZ_BAAAPZ010000002.1"/>
</dbReference>
<gene>
    <name evidence="5" type="ORF">GCM10009823_02110</name>
</gene>
<evidence type="ECO:0000256" key="2">
    <source>
        <dbReference type="ARBA" id="ARBA00022840"/>
    </source>
</evidence>
<dbReference type="Pfam" id="PF00004">
    <property type="entry name" value="AAA"/>
    <property type="match status" value="1"/>
</dbReference>
<dbReference type="InterPro" id="IPR027417">
    <property type="entry name" value="P-loop_NTPase"/>
</dbReference>
<dbReference type="Gene3D" id="3.40.50.300">
    <property type="entry name" value="P-loop containing nucleotide triphosphate hydrolases"/>
    <property type="match status" value="1"/>
</dbReference>
<accession>A0ABN2WBC0</accession>
<protein>
    <recommendedName>
        <fullName evidence="4">N-acetyltransferase domain-containing protein</fullName>
    </recommendedName>
</protein>
<dbReference type="SUPFAM" id="SSF52540">
    <property type="entry name" value="P-loop containing nucleoside triphosphate hydrolases"/>
    <property type="match status" value="1"/>
</dbReference>
<dbReference type="CDD" id="cd19481">
    <property type="entry name" value="RecA-like_protease"/>
    <property type="match status" value="1"/>
</dbReference>
<dbReference type="Proteomes" id="UP001500984">
    <property type="component" value="Unassembled WGS sequence"/>
</dbReference>
<reference evidence="5 6" key="1">
    <citation type="journal article" date="2019" name="Int. J. Syst. Evol. Microbiol.">
        <title>The Global Catalogue of Microorganisms (GCM) 10K type strain sequencing project: providing services to taxonomists for standard genome sequencing and annotation.</title>
        <authorList>
            <consortium name="The Broad Institute Genomics Platform"/>
            <consortium name="The Broad Institute Genome Sequencing Center for Infectious Disease"/>
            <person name="Wu L."/>
            <person name="Ma J."/>
        </authorList>
    </citation>
    <scope>NUCLEOTIDE SEQUENCE [LARGE SCALE GENOMIC DNA]</scope>
    <source>
        <strain evidence="5 6">JCM 15900</strain>
    </source>
</reference>
<keyword evidence="2 3" id="KW-0067">ATP-binding</keyword>
<dbReference type="InterPro" id="IPR003593">
    <property type="entry name" value="AAA+_ATPase"/>
</dbReference>
<dbReference type="PANTHER" id="PTHR23077:SF171">
    <property type="entry name" value="NUCLEAR VALOSIN-CONTAINING PROTEIN-LIKE"/>
    <property type="match status" value="1"/>
</dbReference>
<evidence type="ECO:0000256" key="3">
    <source>
        <dbReference type="RuleBase" id="RU003651"/>
    </source>
</evidence>
<dbReference type="PROSITE" id="PS00674">
    <property type="entry name" value="AAA"/>
    <property type="match status" value="1"/>
</dbReference>
<dbReference type="InterPro" id="IPR000182">
    <property type="entry name" value="GNAT_dom"/>
</dbReference>
<evidence type="ECO:0000259" key="4">
    <source>
        <dbReference type="PROSITE" id="PS51186"/>
    </source>
</evidence>
<keyword evidence="6" id="KW-1185">Reference proteome</keyword>
<dbReference type="SUPFAM" id="SSF55729">
    <property type="entry name" value="Acyl-CoA N-acyltransferases (Nat)"/>
    <property type="match status" value="1"/>
</dbReference>
<keyword evidence="1 3" id="KW-0547">Nucleotide-binding</keyword>
<evidence type="ECO:0000313" key="6">
    <source>
        <dbReference type="Proteomes" id="UP001500984"/>
    </source>
</evidence>
<dbReference type="InterPro" id="IPR050168">
    <property type="entry name" value="AAA_ATPase_domain"/>
</dbReference>
<evidence type="ECO:0000256" key="1">
    <source>
        <dbReference type="ARBA" id="ARBA00022741"/>
    </source>
</evidence>
<name>A0ABN2WBC0_9MICO</name>
<dbReference type="InterPro" id="IPR003960">
    <property type="entry name" value="ATPase_AAA_CS"/>
</dbReference>
<dbReference type="Gene3D" id="3.40.630.30">
    <property type="match status" value="1"/>
</dbReference>
<feature type="domain" description="N-acetyltransferase" evidence="4">
    <location>
        <begin position="4"/>
        <end position="154"/>
    </location>
</feature>
<dbReference type="InterPro" id="IPR016181">
    <property type="entry name" value="Acyl_CoA_acyltransferase"/>
</dbReference>
<sequence>MASVTLRDFRTDDLGRMVNLWEETRTAGVEPVYGLAEVLASCQTDEVVVAAVEGEDRLIGAAVGRAAHEQGWVVFLGIVPEHRTEELGGRLLTALERRLAGAGIGTMSALVDSQVPDGLDLFLGNGFGLQHELRYVERRIPVQGRDLTLLRELGGRILPPDHWDAVGGMEQEKALIERRLVMPLAQPALAERYGVVPPRSAILFGPPGTGKTTFAKAVASRLGWPFVEVFPSRLGGDPAGIAAALRETFARIAELERAVVFIDEVEEIASHRRGDPPSPLQGVTNELLKIIPDLREQSGRLLICATNFIRSLDSALLRHGRFDYVLPIGLPDAAARRAIWERYIPREAEVEVAELVAVSDGLTPADIEHAARRAAQSALERAVEHGEEAQPGPTTGDYLAALQTIRPTVSREVVAEFLEDIEVLGRT</sequence>
<dbReference type="Gene3D" id="1.10.8.60">
    <property type="match status" value="1"/>
</dbReference>
<evidence type="ECO:0000313" key="5">
    <source>
        <dbReference type="EMBL" id="GAA2087625.1"/>
    </source>
</evidence>
<proteinExistence type="inferred from homology"/>
<dbReference type="SMART" id="SM00382">
    <property type="entry name" value="AAA"/>
    <property type="match status" value="1"/>
</dbReference>
<organism evidence="5 6">
    <name type="scientific">Brevibacterium salitolerans</name>
    <dbReference type="NCBI Taxonomy" id="1403566"/>
    <lineage>
        <taxon>Bacteria</taxon>
        <taxon>Bacillati</taxon>
        <taxon>Actinomycetota</taxon>
        <taxon>Actinomycetes</taxon>
        <taxon>Micrococcales</taxon>
        <taxon>Brevibacteriaceae</taxon>
        <taxon>Brevibacterium</taxon>
    </lineage>
</organism>
<comment type="caution">
    <text evidence="5">The sequence shown here is derived from an EMBL/GenBank/DDBJ whole genome shotgun (WGS) entry which is preliminary data.</text>
</comment>
<comment type="similarity">
    <text evidence="3">Belongs to the AAA ATPase family.</text>
</comment>
<dbReference type="Pfam" id="PF00583">
    <property type="entry name" value="Acetyltransf_1"/>
    <property type="match status" value="1"/>
</dbReference>
<dbReference type="InterPro" id="IPR003959">
    <property type="entry name" value="ATPase_AAA_core"/>
</dbReference>
<dbReference type="PROSITE" id="PS51186">
    <property type="entry name" value="GNAT"/>
    <property type="match status" value="1"/>
</dbReference>